<dbReference type="EMBL" id="MK376955">
    <property type="protein sequence ID" value="QAU06458.1"/>
    <property type="molecule type" value="Genomic_DNA"/>
</dbReference>
<dbReference type="KEGG" id="vg:60324598"/>
<dbReference type="RefSeq" id="YP_009953131.1">
    <property type="nucleotide sequence ID" value="NC_051619.1"/>
</dbReference>
<gene>
    <name evidence="1" type="primary">40</name>
    <name evidence="1" type="ORF">SEA_KISI_40</name>
</gene>
<name>A0A410TBP7_9CAUD</name>
<keyword evidence="2" id="KW-1185">Reference proteome</keyword>
<dbReference type="GeneID" id="60324598"/>
<protein>
    <submittedName>
        <fullName evidence="1">Uncharacterized protein</fullName>
    </submittedName>
</protein>
<evidence type="ECO:0000313" key="1">
    <source>
        <dbReference type="EMBL" id="QAU06458.1"/>
    </source>
</evidence>
<reference evidence="1 2" key="1">
    <citation type="submission" date="2019-01" db="EMBL/GenBank/DDBJ databases">
        <authorList>
            <person name="Kinder M."/>
            <person name="Sitio E."/>
            <person name="Ackerson L."/>
            <person name="Anderson L."/>
            <person name="Cottrell A."/>
            <person name="Eggleston T."/>
            <person name="Kiefer A."/>
            <person name="Ukcamaj A."/>
            <person name="Vendrell P."/>
            <person name="Waytashek C."/>
            <person name="Yeo A."/>
            <person name="Braley A.B."/>
            <person name="Ettinger A.-S.H."/>
            <person name="Ettinger W.F."/>
            <person name="Anders K.R."/>
            <person name="Bradley K.W."/>
            <person name="Asai D.J."/>
            <person name="Bowman C.A."/>
            <person name="Russell D.A."/>
            <person name="Pope W.H."/>
            <person name="Jacobs-Sera D."/>
            <person name="Hendrix R.W."/>
            <person name="Hatfull G.F."/>
        </authorList>
    </citation>
    <scope>NUCLEOTIDE SEQUENCE [LARGE SCALE GENOMIC DNA]</scope>
</reference>
<organism evidence="1 2">
    <name type="scientific">Mycobacterium phage KiSi</name>
    <dbReference type="NCBI Taxonomy" id="2507856"/>
    <lineage>
        <taxon>Viruses</taxon>
        <taxon>Duplodnaviria</taxon>
        <taxon>Heunggongvirae</taxon>
        <taxon>Uroviricota</taxon>
        <taxon>Caudoviricetes</taxon>
        <taxon>Weiservirinae</taxon>
        <taxon>Anayavirus</taxon>
        <taxon>Anayavirus kisi</taxon>
    </lineage>
</organism>
<accession>A0A410TBP7</accession>
<proteinExistence type="predicted"/>
<evidence type="ECO:0000313" key="2">
    <source>
        <dbReference type="Proteomes" id="UP000290331"/>
    </source>
</evidence>
<dbReference type="Proteomes" id="UP000290331">
    <property type="component" value="Segment"/>
</dbReference>
<sequence length="44" mass="4873">MSAAQVCEWFALCDHEATSTEAHPILGEVPICDRCKAKLDRLRG</sequence>